<gene>
    <name evidence="1" type="ORF">QE417_002802</name>
</gene>
<sequence length="33" mass="3699">MIFQKDEKESIDTLSPRLGVIVSIHNLQLGLFG</sequence>
<evidence type="ECO:0000313" key="2">
    <source>
        <dbReference type="Proteomes" id="UP001258315"/>
    </source>
</evidence>
<evidence type="ECO:0000313" key="1">
    <source>
        <dbReference type="EMBL" id="MDT3403730.1"/>
    </source>
</evidence>
<keyword evidence="2" id="KW-1185">Reference proteome</keyword>
<protein>
    <submittedName>
        <fullName evidence="1">Uncharacterized protein</fullName>
    </submittedName>
</protein>
<reference evidence="2" key="1">
    <citation type="submission" date="2023-07" db="EMBL/GenBank/DDBJ databases">
        <title>Functional and genomic diversity of the sorghum phyllosphere microbiome.</title>
        <authorList>
            <person name="Shade A."/>
        </authorList>
    </citation>
    <scope>NUCLEOTIDE SEQUENCE [LARGE SCALE GENOMIC DNA]</scope>
    <source>
        <strain evidence="2">SORGH_AS_0422</strain>
    </source>
</reference>
<organism evidence="1 2">
    <name type="scientific">Mucilaginibacter terrae</name>
    <dbReference type="NCBI Taxonomy" id="1955052"/>
    <lineage>
        <taxon>Bacteria</taxon>
        <taxon>Pseudomonadati</taxon>
        <taxon>Bacteroidota</taxon>
        <taxon>Sphingobacteriia</taxon>
        <taxon>Sphingobacteriales</taxon>
        <taxon>Sphingobacteriaceae</taxon>
        <taxon>Mucilaginibacter</taxon>
    </lineage>
</organism>
<dbReference type="Proteomes" id="UP001258315">
    <property type="component" value="Unassembled WGS sequence"/>
</dbReference>
<proteinExistence type="predicted"/>
<comment type="caution">
    <text evidence="1">The sequence shown here is derived from an EMBL/GenBank/DDBJ whole genome shotgun (WGS) entry which is preliminary data.</text>
</comment>
<accession>A0ABU3GYI0</accession>
<name>A0ABU3GYI0_9SPHI</name>
<dbReference type="EMBL" id="JAVLVU010000001">
    <property type="protein sequence ID" value="MDT3403730.1"/>
    <property type="molecule type" value="Genomic_DNA"/>
</dbReference>